<protein>
    <recommendedName>
        <fullName evidence="3">Mobile element protein</fullName>
    </recommendedName>
</protein>
<reference evidence="1 2" key="1">
    <citation type="journal article" name="Front. Microbiol.">
        <title>Sugar Metabolism of the First Thermophilic Planctomycete Thermogutta terrifontis: Comparative Genomic and Transcriptomic Approaches.</title>
        <authorList>
            <person name="Elcheninov A.G."/>
            <person name="Menzel P."/>
            <person name="Gudbergsdottir S.R."/>
            <person name="Slesarev A.I."/>
            <person name="Kadnikov V.V."/>
            <person name="Krogh A."/>
            <person name="Bonch-Osmolovskaya E.A."/>
            <person name="Peng X."/>
            <person name="Kublanov I.V."/>
        </authorList>
    </citation>
    <scope>NUCLEOTIDE SEQUENCE [LARGE SCALE GENOMIC DNA]</scope>
    <source>
        <strain evidence="1 2">R1</strain>
    </source>
</reference>
<dbReference type="AlphaFoldDB" id="A0A286RL69"/>
<dbReference type="EMBL" id="CP018477">
    <property type="protein sequence ID" value="ASV76682.1"/>
    <property type="molecule type" value="Genomic_DNA"/>
</dbReference>
<organism evidence="1 2">
    <name type="scientific">Thermogutta terrifontis</name>
    <dbReference type="NCBI Taxonomy" id="1331910"/>
    <lineage>
        <taxon>Bacteria</taxon>
        <taxon>Pseudomonadati</taxon>
        <taxon>Planctomycetota</taxon>
        <taxon>Planctomycetia</taxon>
        <taxon>Pirellulales</taxon>
        <taxon>Thermoguttaceae</taxon>
        <taxon>Thermogutta</taxon>
    </lineage>
</organism>
<evidence type="ECO:0000313" key="1">
    <source>
        <dbReference type="EMBL" id="ASV76682.1"/>
    </source>
</evidence>
<dbReference type="Proteomes" id="UP000215086">
    <property type="component" value="Chromosome"/>
</dbReference>
<accession>A0A286RL69</accession>
<keyword evidence="2" id="KW-1185">Reference proteome</keyword>
<dbReference type="KEGG" id="ttf:THTE_4081"/>
<evidence type="ECO:0008006" key="3">
    <source>
        <dbReference type="Google" id="ProtNLM"/>
    </source>
</evidence>
<name>A0A286RL69_9BACT</name>
<evidence type="ECO:0000313" key="2">
    <source>
        <dbReference type="Proteomes" id="UP000215086"/>
    </source>
</evidence>
<sequence length="69" mass="8036">MDKLDVRLIACCERQELHRMRRQLSDQVSSQQQAIRRYLAWCNGGRVLAVEPWRSSLRRNAPSARRAAA</sequence>
<gene>
    <name evidence="1" type="ORF">THTE_4081</name>
</gene>
<proteinExistence type="predicted"/>